<organism evidence="7 8">
    <name type="scientific">Lachnellula subtilissima</name>
    <dbReference type="NCBI Taxonomy" id="602034"/>
    <lineage>
        <taxon>Eukaryota</taxon>
        <taxon>Fungi</taxon>
        <taxon>Dikarya</taxon>
        <taxon>Ascomycota</taxon>
        <taxon>Pezizomycotina</taxon>
        <taxon>Leotiomycetes</taxon>
        <taxon>Helotiales</taxon>
        <taxon>Lachnaceae</taxon>
        <taxon>Lachnellula</taxon>
    </lineage>
</organism>
<sequence>MSSFLRKVDDVLRTKESKFQDFQESEKKWGNEDLDPSPPSARIWTHWNYFAFFWAVSFNPVAWNTGSSMIAAGLLWWQATVAAIVGMMIMATFLVLNSRGASIYHIGFPVYVRICAGFYGSMWFIFVRGIVAIFFFGTQTYYAGKLFEVMLRSIFGHAWTDIPNHLPKSAGITTSGITAFFLFWLLQLIFMFIHPSNSRWLYTFKSVLCPPVLIATFGYIVGKAGGLGATHKLGKVAKTPSAVGWAFMQGINSVSGSLMTEVSSNPDLARYARTSAATTWPQWIGLVVAKSLCTFLGIGASSAVKTLWGTAYWNIWDLYTAILDHNYNAGTRTAVALACFIQAFAVIATNLAANAVPVGSDLTGLFPRYFNIVRGQVLCAVLGLAICPWKLVNSAAAFITFLGSNVVFLSPLVSIMMFVSLSNLELQPSTHTDSYSTDYFFIRKGNVHIPSLYKANSSSPYWYYGGFNLRTIVAWLIALLSVIHGLGGSFNKNWNVGSKHIYYIGMLMSFAIAGPLYYIFNLIWPVDIYPLEHINAPKTREIMAKTDGLFDDEIIIGYEEGGVIDENKAFETKV</sequence>
<keyword evidence="8" id="KW-1185">Reference proteome</keyword>
<dbReference type="Proteomes" id="UP000462212">
    <property type="component" value="Unassembled WGS sequence"/>
</dbReference>
<feature type="transmembrane region" description="Helical" evidence="6">
    <location>
        <begin position="461"/>
        <end position="480"/>
    </location>
</feature>
<feature type="transmembrane region" description="Helical" evidence="6">
    <location>
        <begin position="75"/>
        <end position="98"/>
    </location>
</feature>
<dbReference type="Pfam" id="PF02133">
    <property type="entry name" value="Transp_cyt_pur"/>
    <property type="match status" value="2"/>
</dbReference>
<dbReference type="Gene3D" id="1.10.4160.10">
    <property type="entry name" value="Hydantoin permease"/>
    <property type="match status" value="1"/>
</dbReference>
<evidence type="ECO:0000256" key="1">
    <source>
        <dbReference type="ARBA" id="ARBA00004141"/>
    </source>
</evidence>
<dbReference type="InterPro" id="IPR001248">
    <property type="entry name" value="Pur-cyt_permease"/>
</dbReference>
<feature type="transmembrane region" description="Helical" evidence="6">
    <location>
        <begin position="172"/>
        <end position="194"/>
    </location>
</feature>
<dbReference type="GO" id="GO:0015205">
    <property type="term" value="F:nucleobase transmembrane transporter activity"/>
    <property type="evidence" value="ECO:0007669"/>
    <property type="project" value="TreeGrafter"/>
</dbReference>
<protein>
    <submittedName>
        <fullName evidence="7">Putative permease</fullName>
    </submittedName>
</protein>
<feature type="transmembrane region" description="Helical" evidence="6">
    <location>
        <begin position="200"/>
        <end position="222"/>
    </location>
</feature>
<dbReference type="InterPro" id="IPR045225">
    <property type="entry name" value="Uracil/uridine/allantoin_perm"/>
</dbReference>
<dbReference type="PANTHER" id="PTHR30618">
    <property type="entry name" value="NCS1 FAMILY PURINE/PYRIMIDINE TRANSPORTER"/>
    <property type="match status" value="1"/>
</dbReference>
<name>A0A8H8S3J4_9HELO</name>
<dbReference type="EMBL" id="QGMJ01000002">
    <property type="protein sequence ID" value="TVY46034.1"/>
    <property type="molecule type" value="Genomic_DNA"/>
</dbReference>
<comment type="caution">
    <text evidence="7">The sequence shown here is derived from an EMBL/GenBank/DDBJ whole genome shotgun (WGS) entry which is preliminary data.</text>
</comment>
<evidence type="ECO:0000256" key="3">
    <source>
        <dbReference type="ARBA" id="ARBA00022692"/>
    </source>
</evidence>
<feature type="transmembrane region" description="Helical" evidence="6">
    <location>
        <begin position="501"/>
        <end position="520"/>
    </location>
</feature>
<dbReference type="GO" id="GO:0005886">
    <property type="term" value="C:plasma membrane"/>
    <property type="evidence" value="ECO:0007669"/>
    <property type="project" value="TreeGrafter"/>
</dbReference>
<evidence type="ECO:0000256" key="2">
    <source>
        <dbReference type="ARBA" id="ARBA00008974"/>
    </source>
</evidence>
<accession>A0A8H8S3J4</accession>
<feature type="transmembrane region" description="Helical" evidence="6">
    <location>
        <begin position="373"/>
        <end position="391"/>
    </location>
</feature>
<keyword evidence="3 6" id="KW-0812">Transmembrane</keyword>
<evidence type="ECO:0000313" key="7">
    <source>
        <dbReference type="EMBL" id="TVY46034.1"/>
    </source>
</evidence>
<dbReference type="OrthoDB" id="2018619at2759"/>
<reference evidence="7 8" key="1">
    <citation type="submission" date="2018-05" db="EMBL/GenBank/DDBJ databases">
        <title>Genome sequencing and assembly of the regulated plant pathogen Lachnellula willkommii and related sister species for the development of diagnostic species identification markers.</title>
        <authorList>
            <person name="Giroux E."/>
            <person name="Bilodeau G."/>
        </authorList>
    </citation>
    <scope>NUCLEOTIDE SEQUENCE [LARGE SCALE GENOMIC DNA]</scope>
    <source>
        <strain evidence="7 8">CBS 197.66</strain>
    </source>
</reference>
<proteinExistence type="inferred from homology"/>
<evidence type="ECO:0000256" key="5">
    <source>
        <dbReference type="ARBA" id="ARBA00023136"/>
    </source>
</evidence>
<evidence type="ECO:0000256" key="4">
    <source>
        <dbReference type="ARBA" id="ARBA00022989"/>
    </source>
</evidence>
<comment type="similarity">
    <text evidence="2">Belongs to the purine-cytosine permease (2.A.39) family.</text>
</comment>
<evidence type="ECO:0000256" key="6">
    <source>
        <dbReference type="SAM" id="Phobius"/>
    </source>
</evidence>
<feature type="transmembrane region" description="Helical" evidence="6">
    <location>
        <begin position="47"/>
        <end position="63"/>
    </location>
</feature>
<keyword evidence="5 6" id="KW-0472">Membrane</keyword>
<gene>
    <name evidence="7" type="ORF">LSUB1_G000187</name>
</gene>
<evidence type="ECO:0000313" key="8">
    <source>
        <dbReference type="Proteomes" id="UP000462212"/>
    </source>
</evidence>
<keyword evidence="4 6" id="KW-1133">Transmembrane helix</keyword>
<dbReference type="PANTHER" id="PTHR30618:SF0">
    <property type="entry name" value="PURINE-URACIL PERMEASE NCS1"/>
    <property type="match status" value="1"/>
</dbReference>
<feature type="transmembrane region" description="Helical" evidence="6">
    <location>
        <begin position="398"/>
        <end position="419"/>
    </location>
</feature>
<comment type="subcellular location">
    <subcellularLocation>
        <location evidence="1">Membrane</location>
        <topology evidence="1">Multi-pass membrane protein</topology>
    </subcellularLocation>
</comment>
<dbReference type="AlphaFoldDB" id="A0A8H8S3J4"/>
<feature type="transmembrane region" description="Helical" evidence="6">
    <location>
        <begin position="110"/>
        <end position="136"/>
    </location>
</feature>
<feature type="transmembrane region" description="Helical" evidence="6">
    <location>
        <begin position="334"/>
        <end position="353"/>
    </location>
</feature>
<dbReference type="CDD" id="cd11482">
    <property type="entry name" value="SLC-NCS1sbd_NRT1-like"/>
    <property type="match status" value="1"/>
</dbReference>